<feature type="transmembrane region" description="Helical" evidence="6">
    <location>
        <begin position="105"/>
        <end position="122"/>
    </location>
</feature>
<comment type="subcellular location">
    <subcellularLocation>
        <location evidence="1">Membrane</location>
        <topology evidence="1">Multi-pass membrane protein</topology>
    </subcellularLocation>
</comment>
<feature type="transmembrane region" description="Helical" evidence="6">
    <location>
        <begin position="79"/>
        <end position="99"/>
    </location>
</feature>
<feature type="transmembrane region" description="Helical" evidence="6">
    <location>
        <begin position="165"/>
        <end position="187"/>
    </location>
</feature>
<sequence length="508" mass="54215">MNKLASERMLCVTIAALTAIEFLQLSMTAFAAGPIMGELGMSPEDFSLVAAVYASVAILVISMQRWFVERLGGRRFIRCATAISLLGSVLCATSTNFGSFLCGRVVMAIGGGALFTSARMIIHHLLAGPRRFAGIRALGTSLALSIAAGPWIAAEAVAADSWSAIYWIIAGLGGLAFVLAGITLSPIPLDPKGTHVPRAWHQLLLVAGSFALLYALQRFYYDFFSDAGLLLLLAVLGGAALLGYAWLQQRGRRSLLRVRQLLHVRYLAGLALFNFGYLMLGANNYVIPVMLQRTLGFGWHTVGAIEAIGLLVAVLTFTVVTSLLPRHPAPRKYLATGFAALALFGFALARINTGADLWRDVLPALACYSVFLLTVLPVAAMQSFREVDQDEPAFSNAQQLKNMLAQAGIALGVALATLGQQWRTAVHYAVLDNRVQPGSPAYEAVFGPLRDSLAHLVGPAQATPIAAARVAQMLAQQSAMLANIDHFAAVAVLGVLGVGVTLLQRVFR</sequence>
<dbReference type="Proteomes" id="UP000199420">
    <property type="component" value="Unassembled WGS sequence"/>
</dbReference>
<accession>A0A1H6UBH0</accession>
<dbReference type="SUPFAM" id="SSF103473">
    <property type="entry name" value="MFS general substrate transporter"/>
    <property type="match status" value="1"/>
</dbReference>
<evidence type="ECO:0000256" key="1">
    <source>
        <dbReference type="ARBA" id="ARBA00004141"/>
    </source>
</evidence>
<gene>
    <name evidence="8" type="ORF">SAMN04487997_1966</name>
</gene>
<evidence type="ECO:0000259" key="7">
    <source>
        <dbReference type="PROSITE" id="PS50850"/>
    </source>
</evidence>
<dbReference type="GO" id="GO:0016020">
    <property type="term" value="C:membrane"/>
    <property type="evidence" value="ECO:0007669"/>
    <property type="project" value="UniProtKB-SubCell"/>
</dbReference>
<reference evidence="8 9" key="1">
    <citation type="submission" date="2016-10" db="EMBL/GenBank/DDBJ databases">
        <authorList>
            <person name="de Groot N.N."/>
        </authorList>
    </citation>
    <scope>NUCLEOTIDE SEQUENCE [LARGE SCALE GENOMIC DNA]</scope>
    <source>
        <strain evidence="8 9">DSM 26515</strain>
    </source>
</reference>
<organism evidence="8 9">
    <name type="scientific">Frateuria terrea</name>
    <dbReference type="NCBI Taxonomy" id="529704"/>
    <lineage>
        <taxon>Bacteria</taxon>
        <taxon>Pseudomonadati</taxon>
        <taxon>Pseudomonadota</taxon>
        <taxon>Gammaproteobacteria</taxon>
        <taxon>Lysobacterales</taxon>
        <taxon>Rhodanobacteraceae</taxon>
        <taxon>Frateuria</taxon>
    </lineage>
</organism>
<feature type="transmembrane region" description="Helical" evidence="6">
    <location>
        <begin position="487"/>
        <end position="507"/>
    </location>
</feature>
<dbReference type="Pfam" id="PF07690">
    <property type="entry name" value="MFS_1"/>
    <property type="match status" value="1"/>
</dbReference>
<dbReference type="RefSeq" id="WP_245747216.1">
    <property type="nucleotide sequence ID" value="NZ_FNYC01000003.1"/>
</dbReference>
<protein>
    <submittedName>
        <fullName evidence="8">Major Facilitator Superfamily protein</fullName>
    </submittedName>
</protein>
<name>A0A1H6UBH0_9GAMM</name>
<feature type="transmembrane region" description="Helical" evidence="6">
    <location>
        <begin position="361"/>
        <end position="381"/>
    </location>
</feature>
<dbReference type="PANTHER" id="PTHR42718">
    <property type="entry name" value="MAJOR FACILITATOR SUPERFAMILY MULTIDRUG TRANSPORTER MFSC"/>
    <property type="match status" value="1"/>
</dbReference>
<feature type="transmembrane region" description="Helical" evidence="6">
    <location>
        <begin position="47"/>
        <end position="67"/>
    </location>
</feature>
<evidence type="ECO:0000256" key="6">
    <source>
        <dbReference type="SAM" id="Phobius"/>
    </source>
</evidence>
<dbReference type="STRING" id="529704.SAMN02927913_1760"/>
<dbReference type="PANTHER" id="PTHR42718:SF9">
    <property type="entry name" value="MAJOR FACILITATOR SUPERFAMILY MULTIDRUG TRANSPORTER MFSC"/>
    <property type="match status" value="1"/>
</dbReference>
<dbReference type="AlphaFoldDB" id="A0A1H6UBH0"/>
<keyword evidence="5 6" id="KW-0472">Membrane</keyword>
<dbReference type="Gene3D" id="1.20.1250.20">
    <property type="entry name" value="MFS general substrate transporter like domains"/>
    <property type="match status" value="1"/>
</dbReference>
<dbReference type="PROSITE" id="PS50850">
    <property type="entry name" value="MFS"/>
    <property type="match status" value="1"/>
</dbReference>
<dbReference type="InterPro" id="IPR011701">
    <property type="entry name" value="MFS"/>
</dbReference>
<proteinExistence type="predicted"/>
<dbReference type="InterPro" id="IPR036259">
    <property type="entry name" value="MFS_trans_sf"/>
</dbReference>
<keyword evidence="2" id="KW-0813">Transport</keyword>
<feature type="transmembrane region" description="Helical" evidence="6">
    <location>
        <begin position="227"/>
        <end position="247"/>
    </location>
</feature>
<evidence type="ECO:0000256" key="2">
    <source>
        <dbReference type="ARBA" id="ARBA00022448"/>
    </source>
</evidence>
<dbReference type="EMBL" id="FNYC01000003">
    <property type="protein sequence ID" value="SEI89753.1"/>
    <property type="molecule type" value="Genomic_DNA"/>
</dbReference>
<evidence type="ECO:0000313" key="8">
    <source>
        <dbReference type="EMBL" id="SEI89753.1"/>
    </source>
</evidence>
<evidence type="ECO:0000256" key="3">
    <source>
        <dbReference type="ARBA" id="ARBA00022692"/>
    </source>
</evidence>
<feature type="transmembrane region" description="Helical" evidence="6">
    <location>
        <begin position="267"/>
        <end position="287"/>
    </location>
</feature>
<feature type="transmembrane region" description="Helical" evidence="6">
    <location>
        <begin position="299"/>
        <end position="321"/>
    </location>
</feature>
<keyword evidence="3 6" id="KW-0812">Transmembrane</keyword>
<dbReference type="GO" id="GO:0022857">
    <property type="term" value="F:transmembrane transporter activity"/>
    <property type="evidence" value="ECO:0007669"/>
    <property type="project" value="InterPro"/>
</dbReference>
<evidence type="ECO:0000256" key="5">
    <source>
        <dbReference type="ARBA" id="ARBA00023136"/>
    </source>
</evidence>
<keyword evidence="4 6" id="KW-1133">Transmembrane helix</keyword>
<evidence type="ECO:0000313" key="9">
    <source>
        <dbReference type="Proteomes" id="UP000199420"/>
    </source>
</evidence>
<dbReference type="InterPro" id="IPR020846">
    <property type="entry name" value="MFS_dom"/>
</dbReference>
<evidence type="ECO:0000256" key="4">
    <source>
        <dbReference type="ARBA" id="ARBA00022989"/>
    </source>
</evidence>
<feature type="transmembrane region" description="Helical" evidence="6">
    <location>
        <begin position="134"/>
        <end position="153"/>
    </location>
</feature>
<feature type="transmembrane region" description="Helical" evidence="6">
    <location>
        <begin position="199"/>
        <end position="221"/>
    </location>
</feature>
<feature type="transmembrane region" description="Helical" evidence="6">
    <location>
        <begin position="333"/>
        <end position="349"/>
    </location>
</feature>
<feature type="domain" description="Major facilitator superfamily (MFS) profile" evidence="7">
    <location>
        <begin position="10"/>
        <end position="508"/>
    </location>
</feature>
<keyword evidence="9" id="KW-1185">Reference proteome</keyword>